<dbReference type="AlphaFoldDB" id="A0A0N7KWY7"/>
<reference evidence="3" key="1">
    <citation type="journal article" date="2015" name="Proc. Natl. Acad. Sci. U.S.A.">
        <title>Bacterial clade with the ribosomal RNA operon on a small plasmid rather than the chromosome.</title>
        <authorList>
            <person name="Anda M."/>
            <person name="Ohtsubo Y."/>
            <person name="Okubo T."/>
            <person name="Sugawara M."/>
            <person name="Nagata Y."/>
            <person name="Tsuda M."/>
            <person name="Minamisawa K."/>
            <person name="Mitsui H."/>
        </authorList>
    </citation>
    <scope>NUCLEOTIDE SEQUENCE</scope>
    <source>
        <strain evidence="3">DSM 21988</strain>
    </source>
</reference>
<dbReference type="InterPro" id="IPR005546">
    <property type="entry name" value="Autotransporte_beta"/>
</dbReference>
<dbReference type="EMBL" id="LC066369">
    <property type="protein sequence ID" value="BAT25433.1"/>
    <property type="molecule type" value="Genomic_DNA"/>
</dbReference>
<dbReference type="PROSITE" id="PS51208">
    <property type="entry name" value="AUTOTRANSPORTER"/>
    <property type="match status" value="1"/>
</dbReference>
<feature type="domain" description="Autotransporter" evidence="2">
    <location>
        <begin position="138"/>
        <end position="411"/>
    </location>
</feature>
<keyword evidence="1" id="KW-0732">Signal</keyword>
<organism evidence="3">
    <name type="scientific">Aureimonas altamirensis</name>
    <dbReference type="NCBI Taxonomy" id="370622"/>
    <lineage>
        <taxon>Bacteria</taxon>
        <taxon>Pseudomonadati</taxon>
        <taxon>Pseudomonadota</taxon>
        <taxon>Alphaproteobacteria</taxon>
        <taxon>Hyphomicrobiales</taxon>
        <taxon>Aurantimonadaceae</taxon>
        <taxon>Aureimonas</taxon>
    </lineage>
</organism>
<evidence type="ECO:0000259" key="2">
    <source>
        <dbReference type="PROSITE" id="PS51208"/>
    </source>
</evidence>
<protein>
    <submittedName>
        <fullName evidence="3">Outer membrane autotransporter barrel domain-containing protein</fullName>
    </submittedName>
</protein>
<dbReference type="SUPFAM" id="SSF103515">
    <property type="entry name" value="Autotransporter"/>
    <property type="match status" value="1"/>
</dbReference>
<dbReference type="Gene3D" id="2.40.128.130">
    <property type="entry name" value="Autotransporter beta-domain"/>
    <property type="match status" value="1"/>
</dbReference>
<feature type="signal peptide" evidence="1">
    <location>
        <begin position="1"/>
        <end position="37"/>
    </location>
</feature>
<sequence>MPTQTVRLRAVSRTRPFLATILSMGFLMAAPAVPAHAQETSDQKEISGLVGAQVDIGRRFARVQSRRLHERMEVLRDATDRQTSGYSIRIGTSDGRADETALEREWRELDSELPAAYHVDDAPWRADRPDELQARRRFTDEGHALWSAGSVDFGRRTNGMIDLDRTSVGIASGFDAELSRQASLGMGLSFDRAIGEVGSFGTRARGQGLGAALYGSYNPTAFTFIDVAAGGSWMDFANARYAVDPQDLQYGSRAAAQGFGSVSAGYELRDDGFLLSPYGRFEVSHTRFDPMDQRIGETDLTLGEQTVDSVLAILAVRGEYTIELSNLVLKPGARAELTHEVSGASRVSPMAGGGLVLPDFSSAGIGREQLTVAPGIKAEFGDDWSAGLEYRNVLNNDGRDETISFRIGHSF</sequence>
<dbReference type="RefSeq" id="WP_143190284.1">
    <property type="nucleotide sequence ID" value="NZ_BBWQ01000023.1"/>
</dbReference>
<proteinExistence type="predicted"/>
<dbReference type="Pfam" id="PF03797">
    <property type="entry name" value="Autotransporter"/>
    <property type="match status" value="1"/>
</dbReference>
<dbReference type="InterPro" id="IPR036709">
    <property type="entry name" value="Autotransporte_beta_dom_sf"/>
</dbReference>
<accession>A0A0N7KWY7</accession>
<feature type="chain" id="PRO_5006014946" evidence="1">
    <location>
        <begin position="38"/>
        <end position="411"/>
    </location>
</feature>
<evidence type="ECO:0000313" key="3">
    <source>
        <dbReference type="EMBL" id="BAT25433.1"/>
    </source>
</evidence>
<name>A0A0N7KWY7_9HYPH</name>
<dbReference type="SMART" id="SM00869">
    <property type="entry name" value="Autotransporter"/>
    <property type="match status" value="1"/>
</dbReference>
<evidence type="ECO:0000256" key="1">
    <source>
        <dbReference type="SAM" id="SignalP"/>
    </source>
</evidence>